<dbReference type="PANTHER" id="PTHR10584">
    <property type="entry name" value="SUGAR KINASE"/>
    <property type="match status" value="1"/>
</dbReference>
<evidence type="ECO:0000259" key="3">
    <source>
        <dbReference type="Pfam" id="PF00294"/>
    </source>
</evidence>
<proteinExistence type="predicted"/>
<sequence>MNMSKQKLTSPAYVGFGMLTPVIIMTVDQFPRHNTGARVNEVKEFVFDDAAIVACCLRQWGVETGIIGTAVGNDPRGHALAHQLEEWGVQGEVRFTDAYPTPLEVDVSDRKGARTFFWQRNEEILATLDTADLSLIKDARLLYVDWYDGEEHITRAMKEADRLGVPVFLNLEHGHKNLKLLKRYAELTFICQAVTDAAQLGKNRALLHTARKLIDAGVEMAVITMAAEGCLVAEGKNAVRVFAPKVRAIDAAGAGAAFSSGFSFGYLQGWSIEKTARFATAAASLKVTRAGLEMFPQTEIEALAATLEVEYLTYRDNQFHKISKVIAFQQKSLERKTRNLARRVTGSQLLSKPDRSGGKDQL</sequence>
<dbReference type="Pfam" id="PF00294">
    <property type="entry name" value="PfkB"/>
    <property type="match status" value="1"/>
</dbReference>
<evidence type="ECO:0000256" key="2">
    <source>
        <dbReference type="ARBA" id="ARBA00022777"/>
    </source>
</evidence>
<dbReference type="Proteomes" id="UP000614469">
    <property type="component" value="Unassembled WGS sequence"/>
</dbReference>
<comment type="caution">
    <text evidence="4">The sequence shown here is derived from an EMBL/GenBank/DDBJ whole genome shotgun (WGS) entry which is preliminary data.</text>
</comment>
<organism evidence="4 5">
    <name type="scientific">Candidatus Desulfolinea nitratireducens</name>
    <dbReference type="NCBI Taxonomy" id="2841698"/>
    <lineage>
        <taxon>Bacteria</taxon>
        <taxon>Bacillati</taxon>
        <taxon>Chloroflexota</taxon>
        <taxon>Anaerolineae</taxon>
        <taxon>Anaerolineales</taxon>
        <taxon>Anaerolineales incertae sedis</taxon>
        <taxon>Candidatus Desulfolinea</taxon>
    </lineage>
</organism>
<evidence type="ECO:0000313" key="5">
    <source>
        <dbReference type="Proteomes" id="UP000614469"/>
    </source>
</evidence>
<name>A0A8J6TID2_9CHLR</name>
<dbReference type="Gene3D" id="3.40.1190.20">
    <property type="match status" value="1"/>
</dbReference>
<accession>A0A8J6TID2</accession>
<gene>
    <name evidence="4" type="ORF">H8E29_02710</name>
</gene>
<keyword evidence="1" id="KW-0808">Transferase</keyword>
<dbReference type="AlphaFoldDB" id="A0A8J6TID2"/>
<dbReference type="SUPFAM" id="SSF53613">
    <property type="entry name" value="Ribokinase-like"/>
    <property type="match status" value="1"/>
</dbReference>
<feature type="domain" description="Carbohydrate kinase PfkB" evidence="3">
    <location>
        <begin position="50"/>
        <end position="292"/>
    </location>
</feature>
<keyword evidence="2 4" id="KW-0418">Kinase</keyword>
<protein>
    <submittedName>
        <fullName evidence="4">Carbohydrate kinase family protein</fullName>
    </submittedName>
</protein>
<evidence type="ECO:0000313" key="4">
    <source>
        <dbReference type="EMBL" id="MBC8334152.1"/>
    </source>
</evidence>
<dbReference type="EMBL" id="JACNJN010000050">
    <property type="protein sequence ID" value="MBC8334152.1"/>
    <property type="molecule type" value="Genomic_DNA"/>
</dbReference>
<dbReference type="InterPro" id="IPR011611">
    <property type="entry name" value="PfkB_dom"/>
</dbReference>
<dbReference type="InterPro" id="IPR029056">
    <property type="entry name" value="Ribokinase-like"/>
</dbReference>
<reference evidence="4 5" key="1">
    <citation type="submission" date="2020-08" db="EMBL/GenBank/DDBJ databases">
        <title>Bridging the membrane lipid divide: bacteria of the FCB group superphylum have the potential to synthesize archaeal ether lipids.</title>
        <authorList>
            <person name="Villanueva L."/>
            <person name="Von Meijenfeldt F.A.B."/>
            <person name="Westbye A.B."/>
            <person name="Yadav S."/>
            <person name="Hopmans E.C."/>
            <person name="Dutilh B.E."/>
            <person name="Sinninghe Damste J.S."/>
        </authorList>
    </citation>
    <scope>NUCLEOTIDE SEQUENCE [LARGE SCALE GENOMIC DNA]</scope>
    <source>
        <strain evidence="4">NIOZ-UU36</strain>
    </source>
</reference>
<evidence type="ECO:0000256" key="1">
    <source>
        <dbReference type="ARBA" id="ARBA00022679"/>
    </source>
</evidence>
<dbReference type="GO" id="GO:0016301">
    <property type="term" value="F:kinase activity"/>
    <property type="evidence" value="ECO:0007669"/>
    <property type="project" value="UniProtKB-KW"/>
</dbReference>
<dbReference type="PANTHER" id="PTHR10584:SF166">
    <property type="entry name" value="RIBOKINASE"/>
    <property type="match status" value="1"/>
</dbReference>